<keyword evidence="2" id="KW-1185">Reference proteome</keyword>
<sequence length="101" mass="11112">MSTAPSELCPLNIATSLRMSWTPAQGLRRGRRGDQEARTNSSVYACRFAEFGVSEFDDHRLHARPIRSAFVSHVVIVKDGQAIRLYYSTDVALVASSLPGS</sequence>
<dbReference type="AlphaFoldDB" id="A0A2D3VHK0"/>
<dbReference type="GeneID" id="35601235"/>
<gene>
    <name evidence="1" type="ORF">RCC_06090</name>
</gene>
<name>A0A2D3VHK0_9PEZI</name>
<evidence type="ECO:0000313" key="1">
    <source>
        <dbReference type="EMBL" id="CZT20233.1"/>
    </source>
</evidence>
<dbReference type="Proteomes" id="UP000225277">
    <property type="component" value="Unassembled WGS sequence"/>
</dbReference>
<organism evidence="1 2">
    <name type="scientific">Ramularia collo-cygni</name>
    <dbReference type="NCBI Taxonomy" id="112498"/>
    <lineage>
        <taxon>Eukaryota</taxon>
        <taxon>Fungi</taxon>
        <taxon>Dikarya</taxon>
        <taxon>Ascomycota</taxon>
        <taxon>Pezizomycotina</taxon>
        <taxon>Dothideomycetes</taxon>
        <taxon>Dothideomycetidae</taxon>
        <taxon>Mycosphaerellales</taxon>
        <taxon>Mycosphaerellaceae</taxon>
        <taxon>Ramularia</taxon>
    </lineage>
</organism>
<reference evidence="1 2" key="1">
    <citation type="submission" date="2016-03" db="EMBL/GenBank/DDBJ databases">
        <authorList>
            <person name="Ploux O."/>
        </authorList>
    </citation>
    <scope>NUCLEOTIDE SEQUENCE [LARGE SCALE GENOMIC DNA]</scope>
    <source>
        <strain evidence="1 2">URUG2</strain>
    </source>
</reference>
<accession>A0A2D3VHK0</accession>
<dbReference type="EMBL" id="FJUY01000009">
    <property type="protein sequence ID" value="CZT20233.1"/>
    <property type="molecule type" value="Genomic_DNA"/>
</dbReference>
<evidence type="ECO:0000313" key="2">
    <source>
        <dbReference type="Proteomes" id="UP000225277"/>
    </source>
</evidence>
<proteinExistence type="predicted"/>
<protein>
    <submittedName>
        <fullName evidence="1">Uncharacterized protein</fullName>
    </submittedName>
</protein>
<dbReference type="RefSeq" id="XP_023627122.1">
    <property type="nucleotide sequence ID" value="XM_023771354.1"/>
</dbReference>